<gene>
    <name evidence="14 17" type="primary">metG</name>
    <name evidence="17" type="ORF">GWP43_05390</name>
</gene>
<feature type="compositionally biased region" description="Low complexity" evidence="15">
    <location>
        <begin position="586"/>
        <end position="595"/>
    </location>
</feature>
<dbReference type="InterPro" id="IPR041872">
    <property type="entry name" value="Anticodon_Met"/>
</dbReference>
<keyword evidence="4 14" id="KW-0963">Cytoplasm</keyword>
<keyword evidence="14" id="KW-0479">Metal-binding</keyword>
<feature type="short sequence motif" description="'KMSKS' region" evidence="14">
    <location>
        <begin position="334"/>
        <end position="338"/>
    </location>
</feature>
<comment type="catalytic activity">
    <reaction evidence="13 14">
        <text>tRNA(Met) + L-methionine + ATP = L-methionyl-tRNA(Met) + AMP + diphosphate</text>
        <dbReference type="Rhea" id="RHEA:13481"/>
        <dbReference type="Rhea" id="RHEA-COMP:9667"/>
        <dbReference type="Rhea" id="RHEA-COMP:9698"/>
        <dbReference type="ChEBI" id="CHEBI:30616"/>
        <dbReference type="ChEBI" id="CHEBI:33019"/>
        <dbReference type="ChEBI" id="CHEBI:57844"/>
        <dbReference type="ChEBI" id="CHEBI:78442"/>
        <dbReference type="ChEBI" id="CHEBI:78530"/>
        <dbReference type="ChEBI" id="CHEBI:456215"/>
        <dbReference type="EC" id="6.1.1.10"/>
    </reaction>
</comment>
<evidence type="ECO:0000256" key="12">
    <source>
        <dbReference type="ARBA" id="ARBA00023146"/>
    </source>
</evidence>
<keyword evidence="11 14" id="KW-0648">Protein biosynthesis</keyword>
<dbReference type="Gene3D" id="2.40.50.140">
    <property type="entry name" value="Nucleic acid-binding proteins"/>
    <property type="match status" value="1"/>
</dbReference>
<dbReference type="Pfam" id="PF09334">
    <property type="entry name" value="tRNA-synt_1g"/>
    <property type="match status" value="1"/>
</dbReference>
<feature type="binding site" evidence="14">
    <location>
        <position position="158"/>
    </location>
    <ligand>
        <name>Zn(2+)</name>
        <dbReference type="ChEBI" id="CHEBI:29105"/>
    </ligand>
</feature>
<dbReference type="NCBIfam" id="TIGR00398">
    <property type="entry name" value="metG"/>
    <property type="match status" value="1"/>
</dbReference>
<dbReference type="PROSITE" id="PS00178">
    <property type="entry name" value="AA_TRNA_LIGASE_I"/>
    <property type="match status" value="1"/>
</dbReference>
<keyword evidence="5 14" id="KW-0820">tRNA-binding</keyword>
<dbReference type="KEGG" id="trz:GWP43_05390"/>
<evidence type="ECO:0000256" key="2">
    <source>
        <dbReference type="ARBA" id="ARBA00004496"/>
    </source>
</evidence>
<dbReference type="Gene3D" id="3.40.50.620">
    <property type="entry name" value="HUPs"/>
    <property type="match status" value="1"/>
</dbReference>
<dbReference type="NCBIfam" id="NF001100">
    <property type="entry name" value="PRK00133.1"/>
    <property type="match status" value="1"/>
</dbReference>
<dbReference type="InterPro" id="IPR015413">
    <property type="entry name" value="Methionyl/Leucyl_tRNA_Synth"/>
</dbReference>
<dbReference type="GO" id="GO:0006431">
    <property type="term" value="P:methionyl-tRNA aminoacylation"/>
    <property type="evidence" value="ECO:0007669"/>
    <property type="project" value="UniProtKB-UniRule"/>
</dbReference>
<evidence type="ECO:0000256" key="8">
    <source>
        <dbReference type="ARBA" id="ARBA00022833"/>
    </source>
</evidence>
<dbReference type="PROSITE" id="PS50886">
    <property type="entry name" value="TRBD"/>
    <property type="match status" value="1"/>
</dbReference>
<dbReference type="Proteomes" id="UP000464374">
    <property type="component" value="Chromosome"/>
</dbReference>
<dbReference type="InterPro" id="IPR014729">
    <property type="entry name" value="Rossmann-like_a/b/a_fold"/>
</dbReference>
<evidence type="ECO:0000256" key="5">
    <source>
        <dbReference type="ARBA" id="ARBA00022555"/>
    </source>
</evidence>
<evidence type="ECO:0000256" key="15">
    <source>
        <dbReference type="SAM" id="MobiDB-lite"/>
    </source>
</evidence>
<dbReference type="InterPro" id="IPR001412">
    <property type="entry name" value="aa-tRNA-synth_I_CS"/>
</dbReference>
<evidence type="ECO:0000256" key="11">
    <source>
        <dbReference type="ARBA" id="ARBA00022917"/>
    </source>
</evidence>
<keyword evidence="8 14" id="KW-0862">Zinc</keyword>
<comment type="cofactor">
    <cofactor evidence="14">
        <name>Zn(2+)</name>
        <dbReference type="ChEBI" id="CHEBI:29105"/>
    </cofactor>
    <text evidence="14">Binds 1 zinc ion per subunit.</text>
</comment>
<dbReference type="Pfam" id="PF01588">
    <property type="entry name" value="tRNA_bind"/>
    <property type="match status" value="1"/>
</dbReference>
<dbReference type="SUPFAM" id="SSF57770">
    <property type="entry name" value="Methionyl-tRNA synthetase (MetRS), Zn-domain"/>
    <property type="match status" value="1"/>
</dbReference>
<dbReference type="InterPro" id="IPR009080">
    <property type="entry name" value="tRNAsynth_Ia_anticodon-bd"/>
</dbReference>
<dbReference type="CDD" id="cd00814">
    <property type="entry name" value="MetRS_core"/>
    <property type="match status" value="1"/>
</dbReference>
<dbReference type="GO" id="GO:0000049">
    <property type="term" value="F:tRNA binding"/>
    <property type="evidence" value="ECO:0007669"/>
    <property type="project" value="UniProtKB-UniRule"/>
</dbReference>
<dbReference type="HAMAP" id="MF_00098">
    <property type="entry name" value="Met_tRNA_synth_type1"/>
    <property type="match status" value="1"/>
</dbReference>
<dbReference type="Gene3D" id="1.10.730.10">
    <property type="entry name" value="Isoleucyl-tRNA Synthetase, Domain 1"/>
    <property type="match status" value="1"/>
</dbReference>
<evidence type="ECO:0000256" key="3">
    <source>
        <dbReference type="ARBA" id="ARBA00008258"/>
    </source>
</evidence>
<feature type="compositionally biased region" description="Basic and acidic residues" evidence="15">
    <location>
        <begin position="612"/>
        <end position="623"/>
    </location>
</feature>
<feature type="region of interest" description="Disordered" evidence="15">
    <location>
        <begin position="584"/>
        <end position="623"/>
    </location>
</feature>
<feature type="short sequence motif" description="'HIGH' region" evidence="14">
    <location>
        <begin position="11"/>
        <end position="21"/>
    </location>
</feature>
<dbReference type="GO" id="GO:0017101">
    <property type="term" value="C:aminoacyl-tRNA synthetase multienzyme complex"/>
    <property type="evidence" value="ECO:0007669"/>
    <property type="project" value="TreeGrafter"/>
</dbReference>
<comment type="function">
    <text evidence="1 14">Is required not only for elongation of protein synthesis but also for the initiation of all mRNA translation through initiator tRNA(fMet) aminoacylation.</text>
</comment>
<keyword evidence="7 14" id="KW-0547">Nucleotide-binding</keyword>
<evidence type="ECO:0000256" key="4">
    <source>
        <dbReference type="ARBA" id="ARBA00022490"/>
    </source>
</evidence>
<feature type="binding site" evidence="14">
    <location>
        <position position="155"/>
    </location>
    <ligand>
        <name>Zn(2+)</name>
        <dbReference type="ChEBI" id="CHEBI:29105"/>
    </ligand>
</feature>
<dbReference type="CDD" id="cd02153">
    <property type="entry name" value="tRNA_bindingDomain"/>
    <property type="match status" value="1"/>
</dbReference>
<dbReference type="AlphaFoldDB" id="A0A6P1Y227"/>
<dbReference type="Pfam" id="PF19303">
    <property type="entry name" value="Anticodon_3"/>
    <property type="match status" value="1"/>
</dbReference>
<dbReference type="GO" id="GO:0046872">
    <property type="term" value="F:metal ion binding"/>
    <property type="evidence" value="ECO:0007669"/>
    <property type="project" value="UniProtKB-KW"/>
</dbReference>
<feature type="binding site" evidence="14">
    <location>
        <position position="142"/>
    </location>
    <ligand>
        <name>Zn(2+)</name>
        <dbReference type="ChEBI" id="CHEBI:29105"/>
    </ligand>
</feature>
<sequence length="795" mass="89403">MKRKLITSALPYVNNIPHLGNLIQVLSADVFARFCRLRGYTSLYVCGTDEYGTATETKALEEGKTPRELCDYYHAIHRDIYHWFNIAFDYFGRTSTPQQTEIVQGLFKDIDKNGFIKEHAIEQLYCAHCNRFLADRYVRGTCPHCGYEDARGDQCEACGKLLEPTELKAPRCSTCGATPEPRSTKHLYIDLPGIVPQYEPWMQKASVEGQWSNNAVQMTKGWLRDGLQERAITRDLKWGIPVPKAGFEDKVFYVWFDAPIGYISITKCFTDLTGADWKNWWLEQNDIELFQFIGKDNIPFHTVIFPSSLIASGKDWVKLHHISSSEYLNYESGKFSKSKGIGVFGSDAKDSGIPADMWRFYIFYNRPEKNDALFTWKDFQERVNSELVGNLCNLINRTLTFVSRYYDGVIPQRDGMASAREDVRAVTEGLRAAAKYSIEKITALLEEAELRDAFHELFALSSVANKAFQDGEPWKNREADPEKAEALLFELCYLIKDLLILMHPYMPEYADAVASFLGIKIWSGNIFDWEHPVQPRPENVLAWDNLLERRGLERVQKPAIIFKTLENDAIAAYRERYAGSQKERAAQAGKQAAGKQAGGEQGGKKQQSAGSKNEKQKAKPEWADVPPEKLFTDYISLKTAKIISVEKHPDADKLFVETIDDGSEGERVILSGLAPYFAPEELVGADIILAENLKPRKMRGIESKGMLLASHYTDADGTERVELVGMPGAAAGTPVTLEGAEATTPPVQKPQAIDAELFFAVPFTVEDFRVCAAGKQLLVNGKPLVMKHVKSGTVQ</sequence>
<evidence type="ECO:0000259" key="16">
    <source>
        <dbReference type="PROSITE" id="PS50886"/>
    </source>
</evidence>
<evidence type="ECO:0000256" key="14">
    <source>
        <dbReference type="HAMAP-Rule" id="MF_00098"/>
    </source>
</evidence>
<dbReference type="FunFam" id="2.20.28.20:FF:000001">
    <property type="entry name" value="Methionine--tRNA ligase"/>
    <property type="match status" value="1"/>
</dbReference>
<name>A0A6P1Y227_9SPIR</name>
<evidence type="ECO:0000256" key="13">
    <source>
        <dbReference type="ARBA" id="ARBA00047364"/>
    </source>
</evidence>
<dbReference type="Gene3D" id="2.20.28.20">
    <property type="entry name" value="Methionyl-tRNA synthetase, Zn-domain"/>
    <property type="match status" value="1"/>
</dbReference>
<evidence type="ECO:0000256" key="1">
    <source>
        <dbReference type="ARBA" id="ARBA00003314"/>
    </source>
</evidence>
<feature type="domain" description="TRNA-binding" evidence="16">
    <location>
        <begin position="631"/>
        <end position="736"/>
    </location>
</feature>
<evidence type="ECO:0000256" key="9">
    <source>
        <dbReference type="ARBA" id="ARBA00022840"/>
    </source>
</evidence>
<evidence type="ECO:0000256" key="7">
    <source>
        <dbReference type="ARBA" id="ARBA00022741"/>
    </source>
</evidence>
<evidence type="ECO:0000256" key="10">
    <source>
        <dbReference type="ARBA" id="ARBA00022884"/>
    </source>
</evidence>
<dbReference type="InterPro" id="IPR033911">
    <property type="entry name" value="MetRS_core"/>
</dbReference>
<reference evidence="17 18" key="1">
    <citation type="submission" date="2020-01" db="EMBL/GenBank/DDBJ databases">
        <title>Complete genome sequence of a human oral phylogroup 1 Treponema sp. strain ATCC 700766, originally isolated from periodontitis dental plaque.</title>
        <authorList>
            <person name="Chan Y."/>
            <person name="Huo Y.-B."/>
            <person name="Yu X.-L."/>
            <person name="Zeng H."/>
            <person name="Leung W.-K."/>
            <person name="Watt R.M."/>
        </authorList>
    </citation>
    <scope>NUCLEOTIDE SEQUENCE [LARGE SCALE GENOMIC DNA]</scope>
    <source>
        <strain evidence="17 18">OMZ 804</strain>
    </source>
</reference>
<dbReference type="InterPro" id="IPR029038">
    <property type="entry name" value="MetRS_Zn"/>
</dbReference>
<accession>A0A6P1Y227</accession>
<dbReference type="CDD" id="cd07957">
    <property type="entry name" value="Anticodon_Ia_Met"/>
    <property type="match status" value="1"/>
</dbReference>
<keyword evidence="10 14" id="KW-0694">RNA-binding</keyword>
<dbReference type="RefSeq" id="WP_162663291.1">
    <property type="nucleotide sequence ID" value="NZ_CP048020.1"/>
</dbReference>
<organism evidence="17 18">
    <name type="scientific">Treponema vincentii</name>
    <dbReference type="NCBI Taxonomy" id="69710"/>
    <lineage>
        <taxon>Bacteria</taxon>
        <taxon>Pseudomonadati</taxon>
        <taxon>Spirochaetota</taxon>
        <taxon>Spirochaetia</taxon>
        <taxon>Spirochaetales</taxon>
        <taxon>Treponemataceae</taxon>
        <taxon>Treponema</taxon>
    </lineage>
</organism>
<dbReference type="GO" id="GO:0004825">
    <property type="term" value="F:methionine-tRNA ligase activity"/>
    <property type="evidence" value="ECO:0007669"/>
    <property type="project" value="UniProtKB-UniRule"/>
</dbReference>
<comment type="similarity">
    <text evidence="3 14">Belongs to the class-I aminoacyl-tRNA synthetase family. MetG type 1 subfamily.</text>
</comment>
<keyword evidence="12 14" id="KW-0030">Aminoacyl-tRNA synthetase</keyword>
<dbReference type="EC" id="6.1.1.10" evidence="14"/>
<dbReference type="PANTHER" id="PTHR45765">
    <property type="entry name" value="METHIONINE--TRNA LIGASE"/>
    <property type="match status" value="1"/>
</dbReference>
<dbReference type="PRINTS" id="PR01041">
    <property type="entry name" value="TRNASYNTHMET"/>
</dbReference>
<keyword evidence="6 14" id="KW-0436">Ligase</keyword>
<dbReference type="InterPro" id="IPR014758">
    <property type="entry name" value="Met-tRNA_synth"/>
</dbReference>
<dbReference type="InterPro" id="IPR002547">
    <property type="entry name" value="tRNA-bd_dom"/>
</dbReference>
<dbReference type="SUPFAM" id="SSF50249">
    <property type="entry name" value="Nucleic acid-binding proteins"/>
    <property type="match status" value="1"/>
</dbReference>
<comment type="subcellular location">
    <subcellularLocation>
        <location evidence="2 14">Cytoplasm</location>
    </subcellularLocation>
</comment>
<evidence type="ECO:0000256" key="6">
    <source>
        <dbReference type="ARBA" id="ARBA00022598"/>
    </source>
</evidence>
<dbReference type="PANTHER" id="PTHR45765:SF1">
    <property type="entry name" value="METHIONINE--TRNA LIGASE, CYTOPLASMIC"/>
    <property type="match status" value="1"/>
</dbReference>
<evidence type="ECO:0000313" key="18">
    <source>
        <dbReference type="Proteomes" id="UP000464374"/>
    </source>
</evidence>
<comment type="subunit">
    <text evidence="14">Homodimer.</text>
</comment>
<feature type="binding site" evidence="14">
    <location>
        <position position="145"/>
    </location>
    <ligand>
        <name>Zn(2+)</name>
        <dbReference type="ChEBI" id="CHEBI:29105"/>
    </ligand>
</feature>
<dbReference type="InterPro" id="IPR012340">
    <property type="entry name" value="NA-bd_OB-fold"/>
</dbReference>
<feature type="binding site" evidence="14">
    <location>
        <position position="337"/>
    </location>
    <ligand>
        <name>ATP</name>
        <dbReference type="ChEBI" id="CHEBI:30616"/>
    </ligand>
</feature>
<dbReference type="SUPFAM" id="SSF47323">
    <property type="entry name" value="Anticodon-binding domain of a subclass of class I aminoacyl-tRNA synthetases"/>
    <property type="match status" value="1"/>
</dbReference>
<dbReference type="EMBL" id="CP048020">
    <property type="protein sequence ID" value="QHX42972.1"/>
    <property type="molecule type" value="Genomic_DNA"/>
</dbReference>
<proteinExistence type="inferred from homology"/>
<dbReference type="InterPro" id="IPR023458">
    <property type="entry name" value="Met-tRNA_ligase_1"/>
</dbReference>
<protein>
    <recommendedName>
        <fullName evidence="14">Methionine--tRNA ligase</fullName>
        <ecNumber evidence="14">6.1.1.10</ecNumber>
    </recommendedName>
    <alternativeName>
        <fullName evidence="14">Methionyl-tRNA synthetase</fullName>
        <shortName evidence="14">MetRS</shortName>
    </alternativeName>
</protein>
<dbReference type="GO" id="GO:0005524">
    <property type="term" value="F:ATP binding"/>
    <property type="evidence" value="ECO:0007669"/>
    <property type="project" value="UniProtKB-UniRule"/>
</dbReference>
<evidence type="ECO:0000313" key="17">
    <source>
        <dbReference type="EMBL" id="QHX42972.1"/>
    </source>
</evidence>
<dbReference type="GO" id="GO:0005829">
    <property type="term" value="C:cytosol"/>
    <property type="evidence" value="ECO:0007669"/>
    <property type="project" value="TreeGrafter"/>
</dbReference>
<dbReference type="SUPFAM" id="SSF52374">
    <property type="entry name" value="Nucleotidylyl transferase"/>
    <property type="match status" value="1"/>
</dbReference>
<keyword evidence="9 14" id="KW-0067">ATP-binding</keyword>